<evidence type="ECO:0000256" key="1">
    <source>
        <dbReference type="SAM" id="MobiDB-lite"/>
    </source>
</evidence>
<reference evidence="2" key="1">
    <citation type="submission" date="2020-07" db="EMBL/GenBank/DDBJ databases">
        <title>Diversity of sea star-associated densoviruses and transcribed endogenized viral elements of densovirus origin.</title>
        <authorList>
            <person name="Jackson E.W."/>
            <person name="Hewson I."/>
        </authorList>
    </citation>
    <scope>NUCLEOTIDE SEQUENCE</scope>
</reference>
<dbReference type="EMBL" id="MT733044">
    <property type="protein sequence ID" value="QOD39578.1"/>
    <property type="molecule type" value="Genomic_DNA"/>
</dbReference>
<evidence type="ECO:0000313" key="2">
    <source>
        <dbReference type="EMBL" id="QOD39578.1"/>
    </source>
</evidence>
<gene>
    <name evidence="2" type="primary">NS2</name>
</gene>
<accession>A0A7L7YQI9</accession>
<name>A0A7L7YQI9_9VIRU</name>
<proteinExistence type="predicted"/>
<organism evidence="2">
    <name type="scientific">uncultured densovirus</name>
    <dbReference type="NCBI Taxonomy" id="748192"/>
    <lineage>
        <taxon>Viruses</taxon>
        <taxon>Monodnaviria</taxon>
        <taxon>Shotokuvirae</taxon>
        <taxon>Cossaviricota</taxon>
        <taxon>Quintoviricetes</taxon>
        <taxon>Piccovirales</taxon>
        <taxon>Parvoviridae</taxon>
        <taxon>Densovirinae</taxon>
        <taxon>environmental samples</taxon>
    </lineage>
</organism>
<feature type="compositionally biased region" description="Acidic residues" evidence="1">
    <location>
        <begin position="16"/>
        <end position="32"/>
    </location>
</feature>
<protein>
    <submittedName>
        <fullName evidence="2">NS2</fullName>
    </submittedName>
</protein>
<sequence length="304" mass="34306">MRGKQIKMTDRPPAPVEEEERSESEVSSDEEEAERLFGVKTMEEIIQVILTSSLPLSSKHVGYLLAFHDYLETEGACKEVLPHLWKVILTWNNASKTSLKIGAIAYLRSLDSLLGVTYRTSFPAETVRELNSSLTIFLETLDFTSADLSSLVKTRITSTSSTTARSQRKRVGAAGSNKRKLCLDSDEEIDLPIHGPSVIPSQLPTSKTFSFTTAMMKGIPHILKSEDQWNDYLVKVQLWRSKDLKDVTDWQTKSHRVRKTIQFHFSEKNGTIGGHLSGLEDAVRQSLEKKAKWAEAVQYYANRK</sequence>
<feature type="region of interest" description="Disordered" evidence="1">
    <location>
        <begin position="1"/>
        <end position="32"/>
    </location>
</feature>